<evidence type="ECO:0000256" key="11">
    <source>
        <dbReference type="ARBA" id="ARBA00047928"/>
    </source>
</evidence>
<keyword evidence="10" id="KW-0961">Cell wall biogenesis/degradation</keyword>
<sequence length="574" mass="62575">MGSSIFSLAPLTVFLLFVSAFSLRSSLAAEKSSTPPIVVAACKASRDPASCQLALNQSRHVSPGTTVLQLFQSLLNLTFQNLDTAESQLKKILAGSTGNLNRTMAANNSLEAIGYSRYRVGLTDQHGLAGDRLKDGRAWLSAALSYQYGARSDLRNVNDTADVIDAMAFMNDTLIVTTSTVLSMLANYDLHGENTSLWGPPVTERDGYWEPAGGSWSEFEGGVPKELTPNATVCKCGGCNYKTVQEAVDAAPESKPAERFVIWIKGGVYEETVRVSLYRYNVVLLGDGIGKTVITGSLNVGQPGITTSESATVGILGDGFMASNITFENTGVGAQAVAFRSDGDHTLIETCEFKGNQDTLYAKSLRHYYKSCRIQGNVDFIFGNSAAFFQDCEILVAPRPFQPEKGEKNAVTAHGRNDPAQTTGFVFHNCSINGTEEYMKLYHSNSKVHITYLGRPWKEYSRTVFIGSSFEVIISKDGWSPWQGDFALSTLYYAEFENIGAGANTAGRVSWSSNIPREHLNSYSVHNFIQGDGWIPVSDNAFFICRNIPNCISNSKYATGSGLLIIFVLMIWIL</sequence>
<evidence type="ECO:0000256" key="12">
    <source>
        <dbReference type="SAM" id="SignalP"/>
    </source>
</evidence>
<dbReference type="InterPro" id="IPR011050">
    <property type="entry name" value="Pectin_lyase_fold/virulence"/>
</dbReference>
<dbReference type="OrthoDB" id="2019149at2759"/>
<dbReference type="FunFam" id="2.160.20.10:FF:000029">
    <property type="entry name" value="Pectinesterase 4"/>
    <property type="match status" value="1"/>
</dbReference>
<comment type="caution">
    <text evidence="14">The sequence shown here is derived from an EMBL/GenBank/DDBJ whole genome shotgun (WGS) entry which is preliminary data.</text>
</comment>
<protein>
    <recommendedName>
        <fullName evidence="5">pectinesterase</fullName>
        <ecNumber evidence="5">3.1.1.11</ecNumber>
    </recommendedName>
</protein>
<evidence type="ECO:0000256" key="9">
    <source>
        <dbReference type="ARBA" id="ARBA00023085"/>
    </source>
</evidence>
<dbReference type="Gene3D" id="2.160.20.10">
    <property type="entry name" value="Single-stranded right-handed beta-helix, Pectin lyase-like"/>
    <property type="match status" value="1"/>
</dbReference>
<dbReference type="SUPFAM" id="SSF51126">
    <property type="entry name" value="Pectin lyase-like"/>
    <property type="match status" value="1"/>
</dbReference>
<comment type="catalytic activity">
    <reaction evidence="11">
        <text>[(1-&gt;4)-alpha-D-galacturonosyl methyl ester](n) + n H2O = [(1-&gt;4)-alpha-D-galacturonosyl](n) + n methanol + n H(+)</text>
        <dbReference type="Rhea" id="RHEA:22380"/>
        <dbReference type="Rhea" id="RHEA-COMP:14570"/>
        <dbReference type="Rhea" id="RHEA-COMP:14573"/>
        <dbReference type="ChEBI" id="CHEBI:15377"/>
        <dbReference type="ChEBI" id="CHEBI:15378"/>
        <dbReference type="ChEBI" id="CHEBI:17790"/>
        <dbReference type="ChEBI" id="CHEBI:140522"/>
        <dbReference type="ChEBI" id="CHEBI:140523"/>
        <dbReference type="EC" id="3.1.1.11"/>
    </reaction>
</comment>
<dbReference type="Pfam" id="PF01095">
    <property type="entry name" value="Pectinesterase"/>
    <property type="match status" value="1"/>
</dbReference>
<evidence type="ECO:0000256" key="6">
    <source>
        <dbReference type="ARBA" id="ARBA00022512"/>
    </source>
</evidence>
<dbReference type="AlphaFoldDB" id="A0A9P1E076"/>
<comment type="subcellular location">
    <subcellularLocation>
        <location evidence="1">Secreted</location>
        <location evidence="1">Cell wall</location>
    </subcellularLocation>
</comment>
<keyword evidence="12" id="KW-0732">Signal</keyword>
<dbReference type="Gene3D" id="1.20.140.40">
    <property type="entry name" value="Invertase/pectin methylesterase inhibitor family protein"/>
    <property type="match status" value="1"/>
</dbReference>
<evidence type="ECO:0000256" key="10">
    <source>
        <dbReference type="ARBA" id="ARBA00023316"/>
    </source>
</evidence>
<feature type="domain" description="Pectinesterase inhibitor" evidence="13">
    <location>
        <begin position="33"/>
        <end position="184"/>
    </location>
</feature>
<evidence type="ECO:0000256" key="4">
    <source>
        <dbReference type="ARBA" id="ARBA00007786"/>
    </source>
</evidence>
<name>A0A9P1E076_CUSEU</name>
<proteinExistence type="inferred from homology"/>
<dbReference type="InterPro" id="IPR000070">
    <property type="entry name" value="Pectinesterase_cat"/>
</dbReference>
<organism evidence="14 15">
    <name type="scientific">Cuscuta europaea</name>
    <name type="common">European dodder</name>
    <dbReference type="NCBI Taxonomy" id="41803"/>
    <lineage>
        <taxon>Eukaryota</taxon>
        <taxon>Viridiplantae</taxon>
        <taxon>Streptophyta</taxon>
        <taxon>Embryophyta</taxon>
        <taxon>Tracheophyta</taxon>
        <taxon>Spermatophyta</taxon>
        <taxon>Magnoliopsida</taxon>
        <taxon>eudicotyledons</taxon>
        <taxon>Gunneridae</taxon>
        <taxon>Pentapetalae</taxon>
        <taxon>asterids</taxon>
        <taxon>lamiids</taxon>
        <taxon>Solanales</taxon>
        <taxon>Convolvulaceae</taxon>
        <taxon>Cuscuteae</taxon>
        <taxon>Cuscuta</taxon>
        <taxon>Cuscuta subgen. Cuscuta</taxon>
    </lineage>
</organism>
<comment type="similarity">
    <text evidence="3">In the N-terminal section; belongs to the PMEI family.</text>
</comment>
<evidence type="ECO:0000256" key="8">
    <source>
        <dbReference type="ARBA" id="ARBA00022801"/>
    </source>
</evidence>
<dbReference type="EC" id="3.1.1.11" evidence="5"/>
<dbReference type="GO" id="GO:0030599">
    <property type="term" value="F:pectinesterase activity"/>
    <property type="evidence" value="ECO:0007669"/>
    <property type="project" value="UniProtKB-EC"/>
</dbReference>
<dbReference type="InterPro" id="IPR012334">
    <property type="entry name" value="Pectin_lyas_fold"/>
</dbReference>
<reference evidence="14" key="1">
    <citation type="submission" date="2022-07" db="EMBL/GenBank/DDBJ databases">
        <authorList>
            <person name="Macas J."/>
            <person name="Novak P."/>
            <person name="Neumann P."/>
        </authorList>
    </citation>
    <scope>NUCLEOTIDE SEQUENCE</scope>
</reference>
<evidence type="ECO:0000256" key="5">
    <source>
        <dbReference type="ARBA" id="ARBA00013229"/>
    </source>
</evidence>
<evidence type="ECO:0000259" key="13">
    <source>
        <dbReference type="SMART" id="SM00856"/>
    </source>
</evidence>
<keyword evidence="9" id="KW-0063">Aspartyl esterase</keyword>
<evidence type="ECO:0000256" key="1">
    <source>
        <dbReference type="ARBA" id="ARBA00004191"/>
    </source>
</evidence>
<accession>A0A9P1E076</accession>
<comment type="pathway">
    <text evidence="2">Glycan metabolism; pectin degradation; 2-dehydro-3-deoxy-D-gluconate from pectin: step 1/5.</text>
</comment>
<feature type="signal peptide" evidence="12">
    <location>
        <begin position="1"/>
        <end position="28"/>
    </location>
</feature>
<dbReference type="EMBL" id="CAMAPE010000005">
    <property type="protein sequence ID" value="CAH9070383.1"/>
    <property type="molecule type" value="Genomic_DNA"/>
</dbReference>
<dbReference type="SUPFAM" id="SSF101148">
    <property type="entry name" value="Plant invertase/pectin methylesterase inhibitor"/>
    <property type="match status" value="1"/>
</dbReference>
<keyword evidence="15" id="KW-1185">Reference proteome</keyword>
<dbReference type="InterPro" id="IPR006501">
    <property type="entry name" value="Pectinesterase_inhib_dom"/>
</dbReference>
<gene>
    <name evidence="14" type="ORF">CEURO_LOCUS3637</name>
</gene>
<dbReference type="Pfam" id="PF04043">
    <property type="entry name" value="PMEI"/>
    <property type="match status" value="1"/>
</dbReference>
<comment type="similarity">
    <text evidence="4">In the C-terminal section; belongs to the pectinesterase family.</text>
</comment>
<keyword evidence="6" id="KW-0134">Cell wall</keyword>
<evidence type="ECO:0000256" key="2">
    <source>
        <dbReference type="ARBA" id="ARBA00005184"/>
    </source>
</evidence>
<feature type="chain" id="PRO_5040161188" description="pectinesterase" evidence="12">
    <location>
        <begin position="29"/>
        <end position="574"/>
    </location>
</feature>
<evidence type="ECO:0000313" key="14">
    <source>
        <dbReference type="EMBL" id="CAH9070383.1"/>
    </source>
</evidence>
<evidence type="ECO:0000256" key="3">
    <source>
        <dbReference type="ARBA" id="ARBA00006027"/>
    </source>
</evidence>
<keyword evidence="7" id="KW-0964">Secreted</keyword>
<dbReference type="GO" id="GO:0042545">
    <property type="term" value="P:cell wall modification"/>
    <property type="evidence" value="ECO:0007669"/>
    <property type="project" value="InterPro"/>
</dbReference>
<keyword evidence="8" id="KW-0378">Hydrolase</keyword>
<evidence type="ECO:0000313" key="15">
    <source>
        <dbReference type="Proteomes" id="UP001152484"/>
    </source>
</evidence>
<dbReference type="PANTHER" id="PTHR31707">
    <property type="entry name" value="PECTINESTERASE"/>
    <property type="match status" value="1"/>
</dbReference>
<dbReference type="InterPro" id="IPR035513">
    <property type="entry name" value="Invertase/methylesterase_inhib"/>
</dbReference>
<dbReference type="GO" id="GO:0004857">
    <property type="term" value="F:enzyme inhibitor activity"/>
    <property type="evidence" value="ECO:0007669"/>
    <property type="project" value="InterPro"/>
</dbReference>
<dbReference type="SMART" id="SM00856">
    <property type="entry name" value="PMEI"/>
    <property type="match status" value="1"/>
</dbReference>
<dbReference type="Proteomes" id="UP001152484">
    <property type="component" value="Unassembled WGS sequence"/>
</dbReference>
<evidence type="ECO:0000256" key="7">
    <source>
        <dbReference type="ARBA" id="ARBA00022525"/>
    </source>
</evidence>